<dbReference type="InterPro" id="IPR027417">
    <property type="entry name" value="P-loop_NTPase"/>
</dbReference>
<keyword evidence="4" id="KW-0548">Nucleotidyltransferase</keyword>
<dbReference type="RefSeq" id="WP_129725647.1">
    <property type="nucleotide sequence ID" value="NZ_LR215036.1"/>
</dbReference>
<evidence type="ECO:0000256" key="1">
    <source>
        <dbReference type="ARBA" id="ARBA00012417"/>
    </source>
</evidence>
<dbReference type="InterPro" id="IPR010372">
    <property type="entry name" value="DNA_pol3_delta_N"/>
</dbReference>
<dbReference type="KEGG" id="mcit:NCTC10181_00722"/>
<evidence type="ECO:0000256" key="8">
    <source>
        <dbReference type="ARBA" id="ARBA00049244"/>
    </source>
</evidence>
<protein>
    <recommendedName>
        <fullName evidence="2">DNA polymerase III subunit delta</fullName>
        <ecNumber evidence="1">2.7.7.7</ecNumber>
    </recommendedName>
</protein>
<dbReference type="Proteomes" id="UP000290985">
    <property type="component" value="Chromosome"/>
</dbReference>
<dbReference type="InterPro" id="IPR008921">
    <property type="entry name" value="DNA_pol3_clamp-load_cplx_C"/>
</dbReference>
<dbReference type="SUPFAM" id="SSF52540">
    <property type="entry name" value="P-loop containing nucleoside triphosphate hydrolases"/>
    <property type="match status" value="1"/>
</dbReference>
<dbReference type="AlphaFoldDB" id="A0A449B2P4"/>
<organism evidence="11 12">
    <name type="scientific">Mycoplasmopsis citelli</name>
    <dbReference type="NCBI Taxonomy" id="171281"/>
    <lineage>
        <taxon>Bacteria</taxon>
        <taxon>Bacillati</taxon>
        <taxon>Mycoplasmatota</taxon>
        <taxon>Mycoplasmoidales</taxon>
        <taxon>Metamycoplasmataceae</taxon>
        <taxon>Mycoplasmopsis</taxon>
    </lineage>
</organism>
<dbReference type="Gene3D" id="3.40.50.300">
    <property type="entry name" value="P-loop containing nucleotide triphosphate hydrolases"/>
    <property type="match status" value="1"/>
</dbReference>
<feature type="domain" description="DNA polymerase III delta N-terminal" evidence="9">
    <location>
        <begin position="3"/>
        <end position="116"/>
    </location>
</feature>
<reference evidence="11 12" key="1">
    <citation type="submission" date="2019-01" db="EMBL/GenBank/DDBJ databases">
        <authorList>
            <consortium name="Pathogen Informatics"/>
        </authorList>
    </citation>
    <scope>NUCLEOTIDE SEQUENCE [LARGE SCALE GENOMIC DNA]</scope>
    <source>
        <strain evidence="11 12">NCTC10181</strain>
    </source>
</reference>
<evidence type="ECO:0000313" key="12">
    <source>
        <dbReference type="Proteomes" id="UP000290985"/>
    </source>
</evidence>
<dbReference type="GO" id="GO:0003887">
    <property type="term" value="F:DNA-directed DNA polymerase activity"/>
    <property type="evidence" value="ECO:0007669"/>
    <property type="project" value="UniProtKB-KW"/>
</dbReference>
<sequence>MLLIYGEENYFIDKKIEQIKSKYKDENIVVLSNKYELNDIFNNLETNSLFSDPKLIIVENFPLFLLKNLNNEEILVENQILNLINNEQINELIFIFKKDKLPQSKLLEAFIENKKVIVCNKISKKDLPKELTKYIKTKGGTILLTDLLYLIEKLPDNLTLIIQEINKLMLETKIITKDVIDKSVGQYILDDPYSFSNSIESKDFSKIWKNYQQKKYEGNDSNYLVSQISNIFILAHRVLHLEKLQWDTQKISDFLKVHEFRIKKAKWILNKYTEKEIKNIIIELEKLDGIFKSSQADAQIIFENFLIKYFANKELND</sequence>
<keyword evidence="5" id="KW-0235">DNA replication</keyword>
<evidence type="ECO:0000256" key="5">
    <source>
        <dbReference type="ARBA" id="ARBA00022705"/>
    </source>
</evidence>
<dbReference type="OrthoDB" id="400018at2"/>
<evidence type="ECO:0000256" key="6">
    <source>
        <dbReference type="ARBA" id="ARBA00022932"/>
    </source>
</evidence>
<dbReference type="InterPro" id="IPR048466">
    <property type="entry name" value="DNA_pol3_delta-like_C"/>
</dbReference>
<dbReference type="GO" id="GO:0003677">
    <property type="term" value="F:DNA binding"/>
    <property type="evidence" value="ECO:0007669"/>
    <property type="project" value="InterPro"/>
</dbReference>
<dbReference type="NCBIfam" id="TIGR01128">
    <property type="entry name" value="holA"/>
    <property type="match status" value="1"/>
</dbReference>
<keyword evidence="6" id="KW-0239">DNA-directed DNA polymerase</keyword>
<evidence type="ECO:0000259" key="9">
    <source>
        <dbReference type="Pfam" id="PF06144"/>
    </source>
</evidence>
<evidence type="ECO:0000313" key="11">
    <source>
        <dbReference type="EMBL" id="VEU74856.1"/>
    </source>
</evidence>
<feature type="domain" description="DNA polymerase III delta subunit-like C-terminal" evidence="10">
    <location>
        <begin position="194"/>
        <end position="309"/>
    </location>
</feature>
<evidence type="ECO:0000256" key="3">
    <source>
        <dbReference type="ARBA" id="ARBA00022679"/>
    </source>
</evidence>
<gene>
    <name evidence="11" type="ORF">NCTC10181_00722</name>
</gene>
<name>A0A449B2P4_9BACT</name>
<dbReference type="PANTHER" id="PTHR34388">
    <property type="entry name" value="DNA POLYMERASE III SUBUNIT DELTA"/>
    <property type="match status" value="1"/>
</dbReference>
<dbReference type="GO" id="GO:0009360">
    <property type="term" value="C:DNA polymerase III complex"/>
    <property type="evidence" value="ECO:0007669"/>
    <property type="project" value="InterPro"/>
</dbReference>
<keyword evidence="12" id="KW-1185">Reference proteome</keyword>
<dbReference type="GO" id="GO:0006261">
    <property type="term" value="P:DNA-templated DNA replication"/>
    <property type="evidence" value="ECO:0007669"/>
    <property type="project" value="TreeGrafter"/>
</dbReference>
<dbReference type="Pfam" id="PF21694">
    <property type="entry name" value="DNA_pol3_delta_C"/>
    <property type="match status" value="1"/>
</dbReference>
<dbReference type="Pfam" id="PF06144">
    <property type="entry name" value="DNA_pol3_delta"/>
    <property type="match status" value="1"/>
</dbReference>
<proteinExistence type="inferred from homology"/>
<dbReference type="SUPFAM" id="SSF48019">
    <property type="entry name" value="post-AAA+ oligomerization domain-like"/>
    <property type="match status" value="1"/>
</dbReference>
<keyword evidence="3" id="KW-0808">Transferase</keyword>
<comment type="catalytic activity">
    <reaction evidence="8">
        <text>DNA(n) + a 2'-deoxyribonucleoside 5'-triphosphate = DNA(n+1) + diphosphate</text>
        <dbReference type="Rhea" id="RHEA:22508"/>
        <dbReference type="Rhea" id="RHEA-COMP:17339"/>
        <dbReference type="Rhea" id="RHEA-COMP:17340"/>
        <dbReference type="ChEBI" id="CHEBI:33019"/>
        <dbReference type="ChEBI" id="CHEBI:61560"/>
        <dbReference type="ChEBI" id="CHEBI:173112"/>
        <dbReference type="EC" id="2.7.7.7"/>
    </reaction>
</comment>
<evidence type="ECO:0000259" key="10">
    <source>
        <dbReference type="Pfam" id="PF21694"/>
    </source>
</evidence>
<dbReference type="EMBL" id="LR215036">
    <property type="protein sequence ID" value="VEU74856.1"/>
    <property type="molecule type" value="Genomic_DNA"/>
</dbReference>
<evidence type="ECO:0000256" key="7">
    <source>
        <dbReference type="ARBA" id="ARBA00034754"/>
    </source>
</evidence>
<evidence type="ECO:0000256" key="4">
    <source>
        <dbReference type="ARBA" id="ARBA00022695"/>
    </source>
</evidence>
<dbReference type="Gene3D" id="1.20.272.10">
    <property type="match status" value="1"/>
</dbReference>
<dbReference type="EC" id="2.7.7.7" evidence="1"/>
<dbReference type="PANTHER" id="PTHR34388:SF1">
    <property type="entry name" value="DNA POLYMERASE III SUBUNIT DELTA"/>
    <property type="match status" value="1"/>
</dbReference>
<dbReference type="InterPro" id="IPR005790">
    <property type="entry name" value="DNA_polIII_delta"/>
</dbReference>
<comment type="similarity">
    <text evidence="7">Belongs to the DNA polymerase HolA subunit family.</text>
</comment>
<accession>A0A449B2P4</accession>
<evidence type="ECO:0000256" key="2">
    <source>
        <dbReference type="ARBA" id="ARBA00017703"/>
    </source>
</evidence>